<protein>
    <submittedName>
        <fullName evidence="1">Uncharacterized protein</fullName>
    </submittedName>
</protein>
<comment type="caution">
    <text evidence="1">The sequence shown here is derived from an EMBL/GenBank/DDBJ whole genome shotgun (WGS) entry which is preliminary data.</text>
</comment>
<gene>
    <name evidence="1" type="ORF">EZS28_039011</name>
</gene>
<dbReference type="AlphaFoldDB" id="A0A5J4U688"/>
<reference evidence="1 2" key="1">
    <citation type="submission" date="2019-03" db="EMBL/GenBank/DDBJ databases">
        <title>Single cell metagenomics reveals metabolic interactions within the superorganism composed of flagellate Streblomastix strix and complex community of Bacteroidetes bacteria on its surface.</title>
        <authorList>
            <person name="Treitli S.C."/>
            <person name="Kolisko M."/>
            <person name="Husnik F."/>
            <person name="Keeling P."/>
            <person name="Hampl V."/>
        </authorList>
    </citation>
    <scope>NUCLEOTIDE SEQUENCE [LARGE SCALE GENOMIC DNA]</scope>
    <source>
        <strain evidence="1">ST1C</strain>
    </source>
</reference>
<evidence type="ECO:0000313" key="2">
    <source>
        <dbReference type="Proteomes" id="UP000324800"/>
    </source>
</evidence>
<name>A0A5J4U688_9EUKA</name>
<sequence length="73" mass="8159">MSQDLCFDFYVWSMQNISPSAASAEKTRISISLAASKPIVMRHPFVGGRSCKFKLTTSVMNDYINSSFITCKL</sequence>
<proteinExistence type="predicted"/>
<organism evidence="1 2">
    <name type="scientific">Streblomastix strix</name>
    <dbReference type="NCBI Taxonomy" id="222440"/>
    <lineage>
        <taxon>Eukaryota</taxon>
        <taxon>Metamonada</taxon>
        <taxon>Preaxostyla</taxon>
        <taxon>Oxymonadida</taxon>
        <taxon>Streblomastigidae</taxon>
        <taxon>Streblomastix</taxon>
    </lineage>
</organism>
<accession>A0A5J4U688</accession>
<feature type="non-terminal residue" evidence="1">
    <location>
        <position position="73"/>
    </location>
</feature>
<dbReference type="Proteomes" id="UP000324800">
    <property type="component" value="Unassembled WGS sequence"/>
</dbReference>
<dbReference type="EMBL" id="SNRW01020435">
    <property type="protein sequence ID" value="KAA6365462.1"/>
    <property type="molecule type" value="Genomic_DNA"/>
</dbReference>
<evidence type="ECO:0000313" key="1">
    <source>
        <dbReference type="EMBL" id="KAA6365462.1"/>
    </source>
</evidence>